<evidence type="ECO:0000256" key="5">
    <source>
        <dbReference type="ARBA" id="ARBA00023128"/>
    </source>
</evidence>
<accession>A0A7M7MAA8</accession>
<keyword evidence="6" id="KW-0687">Ribonucleoprotein</keyword>
<dbReference type="KEGG" id="vde:111244529"/>
<proteinExistence type="inferred from homology"/>
<comment type="similarity">
    <text evidence="2">Belongs to the mitochondrion-specific ribosomal protein mS26 family.</text>
</comment>
<dbReference type="InParanoid" id="A0A7M7MAA8"/>
<dbReference type="Pfam" id="PF14943">
    <property type="entry name" value="MRP-S26"/>
    <property type="match status" value="1"/>
</dbReference>
<evidence type="ECO:0000256" key="1">
    <source>
        <dbReference type="ARBA" id="ARBA00004173"/>
    </source>
</evidence>
<dbReference type="EnsemblMetazoa" id="XM_022791756">
    <property type="protein sequence ID" value="XP_022647491"/>
    <property type="gene ID" value="LOC111244529"/>
</dbReference>
<evidence type="ECO:0000313" key="9">
    <source>
        <dbReference type="EnsemblMetazoa" id="XP_022647491"/>
    </source>
</evidence>
<keyword evidence="3" id="KW-0809">Transit peptide</keyword>
<dbReference type="OMA" id="WNNQENL"/>
<dbReference type="PANTHER" id="PTHR21035:SF2">
    <property type="entry name" value="SMALL RIBOSOMAL SUBUNIT PROTEIN MS26"/>
    <property type="match status" value="1"/>
</dbReference>
<name>A0A7M7MAA8_VARDE</name>
<keyword evidence="5" id="KW-0496">Mitochondrion</keyword>
<organism evidence="9 10">
    <name type="scientific">Varroa destructor</name>
    <name type="common">Honeybee mite</name>
    <dbReference type="NCBI Taxonomy" id="109461"/>
    <lineage>
        <taxon>Eukaryota</taxon>
        <taxon>Metazoa</taxon>
        <taxon>Ecdysozoa</taxon>
        <taxon>Arthropoda</taxon>
        <taxon>Chelicerata</taxon>
        <taxon>Arachnida</taxon>
        <taxon>Acari</taxon>
        <taxon>Parasitiformes</taxon>
        <taxon>Mesostigmata</taxon>
        <taxon>Gamasina</taxon>
        <taxon>Dermanyssoidea</taxon>
        <taxon>Varroidae</taxon>
        <taxon>Varroa</taxon>
    </lineage>
</organism>
<evidence type="ECO:0000256" key="8">
    <source>
        <dbReference type="ARBA" id="ARBA00035344"/>
    </source>
</evidence>
<evidence type="ECO:0000313" key="10">
    <source>
        <dbReference type="Proteomes" id="UP000594260"/>
    </source>
</evidence>
<dbReference type="PANTHER" id="PTHR21035">
    <property type="entry name" value="28S RIBOSOMAL PROTEIN S26, MITOCHONDRIAL"/>
    <property type="match status" value="1"/>
</dbReference>
<evidence type="ECO:0000256" key="4">
    <source>
        <dbReference type="ARBA" id="ARBA00022980"/>
    </source>
</evidence>
<dbReference type="OrthoDB" id="5988811at2759"/>
<dbReference type="GO" id="GO:0005763">
    <property type="term" value="C:mitochondrial small ribosomal subunit"/>
    <property type="evidence" value="ECO:0007669"/>
    <property type="project" value="InterPro"/>
</dbReference>
<keyword evidence="4" id="KW-0689">Ribosomal protein</keyword>
<dbReference type="AlphaFoldDB" id="A0A7M7MAA8"/>
<dbReference type="RefSeq" id="XP_022647491.1">
    <property type="nucleotide sequence ID" value="XM_022791756.1"/>
</dbReference>
<dbReference type="FunCoup" id="A0A7M7MAA8">
    <property type="interactions" value="345"/>
</dbReference>
<evidence type="ECO:0000256" key="7">
    <source>
        <dbReference type="ARBA" id="ARBA00035138"/>
    </source>
</evidence>
<evidence type="ECO:0000256" key="2">
    <source>
        <dbReference type="ARBA" id="ARBA00009672"/>
    </source>
</evidence>
<dbReference type="GeneID" id="111244529"/>
<dbReference type="CTD" id="64949"/>
<keyword evidence="10" id="KW-1185">Reference proteome</keyword>
<dbReference type="Proteomes" id="UP000594260">
    <property type="component" value="Unplaced"/>
</dbReference>
<evidence type="ECO:0000256" key="3">
    <source>
        <dbReference type="ARBA" id="ARBA00022946"/>
    </source>
</evidence>
<dbReference type="InterPro" id="IPR026140">
    <property type="entry name" value="Ribosomal_mS26"/>
</dbReference>
<protein>
    <recommendedName>
        <fullName evidence="7">Small ribosomal subunit protein mS26</fullName>
    </recommendedName>
    <alternativeName>
        <fullName evidence="8">28S ribosomal protein S26, mitochondrial</fullName>
    </alternativeName>
</protein>
<reference evidence="9" key="1">
    <citation type="submission" date="2021-01" db="UniProtKB">
        <authorList>
            <consortium name="EnsemblMetazoa"/>
        </authorList>
    </citation>
    <scope>IDENTIFICATION</scope>
</reference>
<comment type="subcellular location">
    <subcellularLocation>
        <location evidence="1">Mitochondrion</location>
    </subcellularLocation>
</comment>
<evidence type="ECO:0000256" key="6">
    <source>
        <dbReference type="ARBA" id="ARBA00023274"/>
    </source>
</evidence>
<sequence>MLRSVVTPAIEGLSLKAGLLSSVTQVRYKRIKLRKPAWMPRAPSKLYTIFKHPKVSEEEKAQYWALYVRYETEIRSIQAFFATEQARLEHEKSKFSQLSIQDEEDFQARLKANEEENKRVATERERRHREDFLQRMAVKMKRIEQIKEQEKLEEGIARQQLKEEMENMNYITYGTLDEAIKKAYYEPVSYNFAVTLSGKKIPEKARQQPHSEGH</sequence>